<keyword evidence="7" id="KW-0788">Thiol protease</keyword>
<feature type="region of interest" description="Disordered" evidence="13">
    <location>
        <begin position="98"/>
        <end position="132"/>
    </location>
</feature>
<accession>A0ABY7FPL0</accession>
<evidence type="ECO:0000313" key="15">
    <source>
        <dbReference type="EMBL" id="WAR23264.1"/>
    </source>
</evidence>
<keyword evidence="3" id="KW-0813">Transport</keyword>
<evidence type="ECO:0000256" key="8">
    <source>
        <dbReference type="ARBA" id="ARBA00022927"/>
    </source>
</evidence>
<dbReference type="PANTHER" id="PTHR22624:SF52">
    <property type="entry name" value="CYSTEINE PROTEASE"/>
    <property type="match status" value="1"/>
</dbReference>
<dbReference type="Proteomes" id="UP001164746">
    <property type="component" value="Chromosome 13"/>
</dbReference>
<dbReference type="EMBL" id="CP111024">
    <property type="protein sequence ID" value="WAR23264.1"/>
    <property type="molecule type" value="Genomic_DNA"/>
</dbReference>
<evidence type="ECO:0000256" key="7">
    <source>
        <dbReference type="ARBA" id="ARBA00022807"/>
    </source>
</evidence>
<comment type="subcellular location">
    <subcellularLocation>
        <location evidence="1 11">Cytoplasm</location>
    </subcellularLocation>
</comment>
<gene>
    <name evidence="15" type="ORF">MAR_036933</name>
</gene>
<feature type="compositionally biased region" description="Basic and acidic residues" evidence="13">
    <location>
        <begin position="383"/>
        <end position="393"/>
    </location>
</feature>
<evidence type="ECO:0000256" key="4">
    <source>
        <dbReference type="ARBA" id="ARBA00022490"/>
    </source>
</evidence>
<evidence type="ECO:0000256" key="5">
    <source>
        <dbReference type="ARBA" id="ARBA00022670"/>
    </source>
</evidence>
<keyword evidence="6 11" id="KW-0378">Hydrolase</keyword>
<feature type="coiled-coil region" evidence="12">
    <location>
        <begin position="184"/>
        <end position="211"/>
    </location>
</feature>
<feature type="region of interest" description="Disordered" evidence="13">
    <location>
        <begin position="1"/>
        <end position="44"/>
    </location>
</feature>
<keyword evidence="12" id="KW-0175">Coiled coil</keyword>
<feature type="compositionally biased region" description="Polar residues" evidence="13">
    <location>
        <begin position="118"/>
        <end position="132"/>
    </location>
</feature>
<keyword evidence="5 11" id="KW-0645">Protease</keyword>
<name>A0ABY7FPL0_MYAAR</name>
<comment type="function">
    <text evidence="11">Cysteine protease that plays a key role in autophagy by mediating both proteolytic activation and delipidation of ATG8 family proteins.</text>
</comment>
<evidence type="ECO:0000256" key="1">
    <source>
        <dbReference type="ARBA" id="ARBA00004496"/>
    </source>
</evidence>
<reference evidence="15" key="1">
    <citation type="submission" date="2022-11" db="EMBL/GenBank/DDBJ databases">
        <title>Centuries of genome instability and evolution in soft-shell clam transmissible cancer (bioRxiv).</title>
        <authorList>
            <person name="Hart S.F.M."/>
            <person name="Yonemitsu M.A."/>
            <person name="Giersch R.M."/>
            <person name="Beal B.F."/>
            <person name="Arriagada G."/>
            <person name="Davis B.W."/>
            <person name="Ostrander E.A."/>
            <person name="Goff S.P."/>
            <person name="Metzger M.J."/>
        </authorList>
    </citation>
    <scope>NUCLEOTIDE SEQUENCE</scope>
    <source>
        <strain evidence="15">MELC-2E11</strain>
        <tissue evidence="15">Siphon/mantle</tissue>
    </source>
</reference>
<evidence type="ECO:0000256" key="3">
    <source>
        <dbReference type="ARBA" id="ARBA00022448"/>
    </source>
</evidence>
<dbReference type="InterPro" id="IPR038765">
    <property type="entry name" value="Papain-like_cys_pep_sf"/>
</dbReference>
<keyword evidence="16" id="KW-1185">Reference proteome</keyword>
<dbReference type="SUPFAM" id="SSF54001">
    <property type="entry name" value="Cysteine proteinases"/>
    <property type="match status" value="1"/>
</dbReference>
<evidence type="ECO:0000256" key="12">
    <source>
        <dbReference type="SAM" id="Coils"/>
    </source>
</evidence>
<evidence type="ECO:0000256" key="13">
    <source>
        <dbReference type="SAM" id="MobiDB-lite"/>
    </source>
</evidence>
<keyword evidence="8 11" id="KW-0653">Protein transport</keyword>
<proteinExistence type="inferred from homology"/>
<dbReference type="EC" id="3.4.22.-" evidence="11"/>
<dbReference type="PANTHER" id="PTHR22624">
    <property type="entry name" value="CYSTEINE PROTEASE ATG4"/>
    <property type="match status" value="1"/>
</dbReference>
<feature type="compositionally biased region" description="Polar residues" evidence="13">
    <location>
        <begin position="1"/>
        <end position="10"/>
    </location>
</feature>
<keyword evidence="4 11" id="KW-0963">Cytoplasm</keyword>
<feature type="domain" description="Peptidase C54 catalytic" evidence="14">
    <location>
        <begin position="235"/>
        <end position="523"/>
    </location>
</feature>
<comment type="catalytic activity">
    <reaction evidence="10">
        <text>[protein]-C-terminal L-amino acid-glycyl-phosphatidylethanolamide + H2O = [protein]-C-terminal L-amino acid-glycine + a 1,2-diacyl-sn-glycero-3-phosphoethanolamine</text>
        <dbReference type="Rhea" id="RHEA:67548"/>
        <dbReference type="Rhea" id="RHEA-COMP:17323"/>
        <dbReference type="Rhea" id="RHEA-COMP:17324"/>
        <dbReference type="ChEBI" id="CHEBI:15377"/>
        <dbReference type="ChEBI" id="CHEBI:64612"/>
        <dbReference type="ChEBI" id="CHEBI:172940"/>
        <dbReference type="ChEBI" id="CHEBI:172941"/>
    </reaction>
    <physiologicalReaction direction="left-to-right" evidence="10">
        <dbReference type="Rhea" id="RHEA:67549"/>
    </physiologicalReaction>
</comment>
<dbReference type="Pfam" id="PF03416">
    <property type="entry name" value="Peptidase_C54"/>
    <property type="match status" value="1"/>
</dbReference>
<evidence type="ECO:0000256" key="9">
    <source>
        <dbReference type="ARBA" id="ARBA00023006"/>
    </source>
</evidence>
<comment type="similarity">
    <text evidence="2 11">Belongs to the peptidase C54 family.</text>
</comment>
<sequence>MAGSSDSNYAIRSRKHSDDVQSLDSWSELIPESPRNLGETRSRTDMLLSPAKLSTIQEPPEVKITRVKLNKSIEMDNPNISARPLLFSVPPDQFVEKTNSHAKMQQKKHKRRQKHENVQQVSSDISDNSGLSGQSITQCGCLDCKDAGRLGEHNSQLHSSPHRRTAFFKPNYLKQSAQPFQNILSKRQRSKESLENEIEQSEKVKNKLLSVWNNVKYDDDLEPGSVVHNLPHSMEQFKQDFQSRLWFTYRRDFQALPNTRFTTDCGWGCMLRSSQMMLAQAFIIHFLGRDWRVHTQSKEQETFYRMIIQWFGDSNSDQCPFSVHRLAEIGKTFGKQPGEWYGPSSRCNGKSCQFSACTKGYLLYKQDVINMCTARPRNLTGSHDSHSSQDTHVGDAGSKNPVDPGSKEWKRSVIILIPVRLGGEEFNPIYTQCVKNLVAQENCIGLIGGKPKHSLNFIGWQDDKLIYLDPHFCQDYVDTQKRDFKIETYHCFSPRKISLNKMDPSATVGFYCRNKQDFDRFIEYTKQMASTTKNGGGIYPMFVFSEGRGADLDTSDLSMSIERSLVIRHVVRDENGKVRSSTVDSEEFVVL</sequence>
<evidence type="ECO:0000256" key="2">
    <source>
        <dbReference type="ARBA" id="ARBA00010958"/>
    </source>
</evidence>
<organism evidence="15 16">
    <name type="scientific">Mya arenaria</name>
    <name type="common">Soft-shell clam</name>
    <dbReference type="NCBI Taxonomy" id="6604"/>
    <lineage>
        <taxon>Eukaryota</taxon>
        <taxon>Metazoa</taxon>
        <taxon>Spiralia</taxon>
        <taxon>Lophotrochozoa</taxon>
        <taxon>Mollusca</taxon>
        <taxon>Bivalvia</taxon>
        <taxon>Autobranchia</taxon>
        <taxon>Heteroconchia</taxon>
        <taxon>Euheterodonta</taxon>
        <taxon>Imparidentia</taxon>
        <taxon>Neoheterodontei</taxon>
        <taxon>Myida</taxon>
        <taxon>Myoidea</taxon>
        <taxon>Myidae</taxon>
        <taxon>Mya</taxon>
    </lineage>
</organism>
<evidence type="ECO:0000256" key="11">
    <source>
        <dbReference type="RuleBase" id="RU363115"/>
    </source>
</evidence>
<protein>
    <recommendedName>
        <fullName evidence="11">Cysteine protease</fullName>
        <ecNumber evidence="11">3.4.22.-</ecNumber>
    </recommendedName>
</protein>
<evidence type="ECO:0000313" key="16">
    <source>
        <dbReference type="Proteomes" id="UP001164746"/>
    </source>
</evidence>
<feature type="compositionally biased region" description="Basic residues" evidence="13">
    <location>
        <begin position="104"/>
        <end position="114"/>
    </location>
</feature>
<keyword evidence="9 11" id="KW-0072">Autophagy</keyword>
<evidence type="ECO:0000259" key="14">
    <source>
        <dbReference type="Pfam" id="PF03416"/>
    </source>
</evidence>
<dbReference type="InterPro" id="IPR005078">
    <property type="entry name" value="Peptidase_C54"/>
</dbReference>
<evidence type="ECO:0000256" key="6">
    <source>
        <dbReference type="ARBA" id="ARBA00022801"/>
    </source>
</evidence>
<dbReference type="InterPro" id="IPR046792">
    <property type="entry name" value="Peptidase_C54_cat"/>
</dbReference>
<feature type="region of interest" description="Disordered" evidence="13">
    <location>
        <begin position="380"/>
        <end position="406"/>
    </location>
</feature>
<evidence type="ECO:0000256" key="10">
    <source>
        <dbReference type="ARBA" id="ARBA00029362"/>
    </source>
</evidence>